<evidence type="ECO:0000313" key="1">
    <source>
        <dbReference type="EMBL" id="MBE9397793.1"/>
    </source>
</evidence>
<accession>A0A8J7FHJ9</accession>
<comment type="caution">
    <text evidence="1">The sequence shown here is derived from an EMBL/GenBank/DDBJ whole genome shotgun (WGS) entry which is preliminary data.</text>
</comment>
<dbReference type="AlphaFoldDB" id="A0A8J7FHJ9"/>
<keyword evidence="2" id="KW-1185">Reference proteome</keyword>
<proteinExistence type="predicted"/>
<gene>
    <name evidence="1" type="ORF">IOQ59_11045</name>
</gene>
<dbReference type="EMBL" id="JADEYS010000010">
    <property type="protein sequence ID" value="MBE9397793.1"/>
    <property type="molecule type" value="Genomic_DNA"/>
</dbReference>
<reference evidence="1" key="1">
    <citation type="submission" date="2020-10" db="EMBL/GenBank/DDBJ databases">
        <title>Bacterium isolated from coastal waters sediment.</title>
        <authorList>
            <person name="Chen R.-J."/>
            <person name="Lu D.-C."/>
            <person name="Zhu K.-L."/>
            <person name="Du Z.-J."/>
        </authorList>
    </citation>
    <scope>NUCLEOTIDE SEQUENCE</scope>
    <source>
        <strain evidence="1">N1Y112</strain>
    </source>
</reference>
<dbReference type="RefSeq" id="WP_193953349.1">
    <property type="nucleotide sequence ID" value="NZ_JADEYS010000010.1"/>
</dbReference>
<evidence type="ECO:0000313" key="2">
    <source>
        <dbReference type="Proteomes" id="UP000640333"/>
    </source>
</evidence>
<dbReference type="Proteomes" id="UP000640333">
    <property type="component" value="Unassembled WGS sequence"/>
</dbReference>
<organism evidence="1 2">
    <name type="scientific">Pontibacterium sinense</name>
    <dbReference type="NCBI Taxonomy" id="2781979"/>
    <lineage>
        <taxon>Bacteria</taxon>
        <taxon>Pseudomonadati</taxon>
        <taxon>Pseudomonadota</taxon>
        <taxon>Gammaproteobacteria</taxon>
        <taxon>Oceanospirillales</taxon>
        <taxon>Oceanospirillaceae</taxon>
        <taxon>Pontibacterium</taxon>
    </lineage>
</organism>
<sequence length="70" mass="8099">MTKTFAFAPIRNVYKIRQAAADSWWVYLHNLGNNGELSITSRVVFFANSRAQVDQWIESKDEFVFVIADD</sequence>
<protein>
    <submittedName>
        <fullName evidence="1">Uncharacterized protein</fullName>
    </submittedName>
</protein>
<name>A0A8J7FHJ9_9GAMM</name>